<dbReference type="Proteomes" id="UP000002009">
    <property type="component" value="Chromosome 4"/>
</dbReference>
<dbReference type="GeneID" id="8242997"/>
<dbReference type="OrthoDB" id="497930at2759"/>
<dbReference type="OMA" id="DQGEQRW"/>
<keyword evidence="2" id="KW-1185">Reference proteome</keyword>
<protein>
    <submittedName>
        <fullName evidence="1">Uncharacterized protein</fullName>
    </submittedName>
</protein>
<dbReference type="RefSeq" id="XP_002501326.1">
    <property type="nucleotide sequence ID" value="XM_002501280.1"/>
</dbReference>
<name>C1E3N8_MICCC</name>
<evidence type="ECO:0000313" key="1">
    <source>
        <dbReference type="EMBL" id="ACO62584.1"/>
    </source>
</evidence>
<proteinExistence type="predicted"/>
<dbReference type="KEGG" id="mis:MICPUN_52746"/>
<reference evidence="1 2" key="1">
    <citation type="journal article" date="2009" name="Science">
        <title>Green evolution and dynamic adaptations revealed by genomes of the marine picoeukaryotes Micromonas.</title>
        <authorList>
            <person name="Worden A.Z."/>
            <person name="Lee J.H."/>
            <person name="Mock T."/>
            <person name="Rouze P."/>
            <person name="Simmons M.P."/>
            <person name="Aerts A.L."/>
            <person name="Allen A.E."/>
            <person name="Cuvelier M.L."/>
            <person name="Derelle E."/>
            <person name="Everett M.V."/>
            <person name="Foulon E."/>
            <person name="Grimwood J."/>
            <person name="Gundlach H."/>
            <person name="Henrissat B."/>
            <person name="Napoli C."/>
            <person name="McDonald S.M."/>
            <person name="Parker M.S."/>
            <person name="Rombauts S."/>
            <person name="Salamov A."/>
            <person name="Von Dassow P."/>
            <person name="Badger J.H."/>
            <person name="Coutinho P.M."/>
            <person name="Demir E."/>
            <person name="Dubchak I."/>
            <person name="Gentemann C."/>
            <person name="Eikrem W."/>
            <person name="Gready J.E."/>
            <person name="John U."/>
            <person name="Lanier W."/>
            <person name="Lindquist E.A."/>
            <person name="Lucas S."/>
            <person name="Mayer K.F."/>
            <person name="Moreau H."/>
            <person name="Not F."/>
            <person name="Otillar R."/>
            <person name="Panaud O."/>
            <person name="Pangilinan J."/>
            <person name="Paulsen I."/>
            <person name="Piegu B."/>
            <person name="Poliakov A."/>
            <person name="Robbens S."/>
            <person name="Schmutz J."/>
            <person name="Toulza E."/>
            <person name="Wyss T."/>
            <person name="Zelensky A."/>
            <person name="Zhou K."/>
            <person name="Armbrust E.V."/>
            <person name="Bhattacharya D."/>
            <person name="Goodenough U.W."/>
            <person name="Van de Peer Y."/>
            <person name="Grigoriev I.V."/>
        </authorList>
    </citation>
    <scope>NUCLEOTIDE SEQUENCE [LARGE SCALE GENOMIC DNA]</scope>
    <source>
        <strain evidence="2">RCC299 / NOUM17</strain>
    </source>
</reference>
<evidence type="ECO:0000313" key="2">
    <source>
        <dbReference type="Proteomes" id="UP000002009"/>
    </source>
</evidence>
<sequence length="192" mass="20316">MAAVAGFTVSARACVTAARQTSIARKSTVVVAPPARRGSSVVTNFNPAAGDFSVTLSQGVGAGVAVVAARVVLFSLAKAGIGKNVEKWSAKCAEYGIDCSDLYHTEDQPGDAWYLIGDWKPAKAGEPKHSDTTLVGILTTRAKTHELVNECESNGISTSDVVAATYRPDNFISNEKARFNELTKRLKEAGLR</sequence>
<accession>C1E3N8</accession>
<gene>
    <name evidence="1" type="ORF">MICPUN_52746</name>
</gene>
<dbReference type="AlphaFoldDB" id="C1E3N8"/>
<dbReference type="EMBL" id="CP001325">
    <property type="protein sequence ID" value="ACO62584.1"/>
    <property type="molecule type" value="Genomic_DNA"/>
</dbReference>
<organism evidence="1 2">
    <name type="scientific">Micromonas commoda (strain RCC299 / NOUM17 / CCMP2709)</name>
    <name type="common">Picoplanktonic green alga</name>
    <dbReference type="NCBI Taxonomy" id="296587"/>
    <lineage>
        <taxon>Eukaryota</taxon>
        <taxon>Viridiplantae</taxon>
        <taxon>Chlorophyta</taxon>
        <taxon>Mamiellophyceae</taxon>
        <taxon>Mamiellales</taxon>
        <taxon>Mamiellaceae</taxon>
        <taxon>Micromonas</taxon>
    </lineage>
</organism>
<dbReference type="InParanoid" id="C1E3N8"/>